<feature type="compositionally biased region" description="Polar residues" evidence="1">
    <location>
        <begin position="20"/>
        <end position="30"/>
    </location>
</feature>
<feature type="compositionally biased region" description="Low complexity" evidence="1">
    <location>
        <begin position="1056"/>
        <end position="1082"/>
    </location>
</feature>
<gene>
    <name evidence="2" type="ORF">KI688_010280</name>
</gene>
<feature type="compositionally biased region" description="Low complexity" evidence="1">
    <location>
        <begin position="635"/>
        <end position="648"/>
    </location>
</feature>
<feature type="region of interest" description="Disordered" evidence="1">
    <location>
        <begin position="802"/>
        <end position="870"/>
    </location>
</feature>
<feature type="region of interest" description="Disordered" evidence="1">
    <location>
        <begin position="248"/>
        <end position="328"/>
    </location>
</feature>
<dbReference type="OrthoDB" id="2449796at2759"/>
<feature type="compositionally biased region" description="Polar residues" evidence="1">
    <location>
        <begin position="461"/>
        <end position="471"/>
    </location>
</feature>
<feature type="compositionally biased region" description="Low complexity" evidence="1">
    <location>
        <begin position="836"/>
        <end position="870"/>
    </location>
</feature>
<dbReference type="EMBL" id="JAHRHY010000005">
    <property type="protein sequence ID" value="KAG9069378.1"/>
    <property type="molecule type" value="Genomic_DNA"/>
</dbReference>
<feature type="compositionally biased region" description="Basic and acidic residues" evidence="1">
    <location>
        <begin position="248"/>
        <end position="261"/>
    </location>
</feature>
<feature type="compositionally biased region" description="Polar residues" evidence="1">
    <location>
        <begin position="185"/>
        <end position="201"/>
    </location>
</feature>
<keyword evidence="3" id="KW-1185">Reference proteome</keyword>
<evidence type="ECO:0000313" key="3">
    <source>
        <dbReference type="Proteomes" id="UP000707451"/>
    </source>
</evidence>
<sequence>MLTIMSQNAVRPEDYKSDTAAVSDTPLTSMDSHHLRNHSSGNGRIFKDSTIASDSSQLATMTAVTPPSKAPHSAPSLGNSHPNTANTESTPSSATATPSSSTTSPSSNTSSTSSTTSSPMSHIRRWTSSLSSSSKSNSKSTAKVRTIGPISAPQPLTTPVPYACTPLPYSDLPTPDHFLVSVSAGQQYSPRSSPHSDSTVPRSPAKPATSCPDLPVGSQASEYYLNVLAPIGTYSSLNKNQRTSWKDRLFTSNPKKQDRRASTNSNVDDDYEWSSNQEADTSSNSATTATTAPYSSSTTPAAVATASTEKQATRPRMRISPPLTQPVLPANQKTVPIMKNPLMSPTDDLFGPDTFDPFKIAPKSKAAASSPVSMMMMMTAPADEVVLPSACPSFAPSTPYLSLSERSGRPTVDTKIKAPVAPVHQLLTPPSSHASEDSFPFASPTSSSTEDEDNDEATAAPSETNGGKTSNKPEAAVIDFAASLCEGLVSDFVMPPSYFDQHNLSLAFEDAYPRADPDMMPKVVTASSSPSSPPSPPSPRSPVSSNSSRSKFSRKDRSLKSTSTYSTDSDSSTSSIESEEESSDEDSSLSPVSGASFFSTMPPTTGPAFKPYRSPALMKSGGIKIPSSLMTLLPTGSSSKSKTTAVSPPTTPPVSPPLAYAEIVSSQMANLPPGAVGQAAPGMIMALADPRAMMLKRLAYIHTLRKLRERERRPFRHAVSLHLILLKLRRGITNRHCSEIAEFYVAMSAAQFPSRLDIANTMIMTQQQRSKLQQQQQLLSQQSSLSQIPVLASPIESVQESMIPVRSSSKAASSSTSTSGDKESRSKRSLVFSLQSRSQANKNSSNNNGGESGWSFNSATTPAAATPASSQISVLKERLPLLRIPTYPLINLEKNSNNSNTTLTPSTARKNLAAAAIDSASEDDQQRSEESNIDFQHGLVQQVPTVILPKRTTGRKGLLYQQQLQLRMRQQMPMMIGGNGGTDQATEVSEQDQVWLQSQLVGTRPRFATSTLTTVRSGRSEVVTRPLVPLATVKTPPATSESSSAWSSFPFAPFGHRGQAAASTSTSTTASTTSTGAITSASQDGNGSLPAGLLTPPLSPLFRNPFSAATFTSTAIPVASTGSVNTTNINSNINTSTPPPLPPTTIPTTKNSSNKRSSYTAQGHHSLPSSSPAATFPSHHTRVVSAGSVSSYTLPHIQSSHHTISYLEYQAVHGRNRSSLDGNSSGRGSPPPLAPSSASSLSRKQQQQRGLPSPPLSPTPDADGNVAAMLPVVTASMNPSVQSVKRPYLPQRSLSSGEYHVQQLDMMMSGGNNGGAAAGGVVGGRSENITWIMRAPSPVNQHNLQTRHSMEDIRNRRHWKASSSSAPAVTSSPAVVSASATAASTTVVAVGGHTSKKSLKKSAKGGVFSPEESEEDEDVPLAFVQRRISSDTLQCMA</sequence>
<comment type="caution">
    <text evidence="2">The sequence shown here is derived from an EMBL/GenBank/DDBJ whole genome shotgun (WGS) entry which is preliminary data.</text>
</comment>
<accession>A0A9P7XZ80</accession>
<feature type="compositionally biased region" description="Low complexity" evidence="1">
    <location>
        <begin position="541"/>
        <end position="550"/>
    </location>
</feature>
<feature type="region of interest" description="Disordered" evidence="1">
    <location>
        <begin position="1056"/>
        <end position="1092"/>
    </location>
</feature>
<feature type="region of interest" description="Disordered" evidence="1">
    <location>
        <begin position="1393"/>
        <end position="1418"/>
    </location>
</feature>
<feature type="region of interest" description="Disordered" evidence="1">
    <location>
        <begin position="1129"/>
        <end position="1177"/>
    </location>
</feature>
<feature type="compositionally biased region" description="Polar residues" evidence="1">
    <location>
        <begin position="50"/>
        <end position="65"/>
    </location>
</feature>
<feature type="region of interest" description="Disordered" evidence="1">
    <location>
        <begin position="185"/>
        <end position="214"/>
    </location>
</feature>
<protein>
    <submittedName>
        <fullName evidence="2">Uncharacterized protein</fullName>
    </submittedName>
</protein>
<dbReference type="Proteomes" id="UP000707451">
    <property type="component" value="Unassembled WGS sequence"/>
</dbReference>
<feature type="region of interest" description="Disordered" evidence="1">
    <location>
        <begin position="518"/>
        <end position="602"/>
    </location>
</feature>
<feature type="compositionally biased region" description="Polar residues" evidence="1">
    <location>
        <begin position="591"/>
        <end position="602"/>
    </location>
</feature>
<feature type="compositionally biased region" description="Low complexity" evidence="1">
    <location>
        <begin position="281"/>
        <end position="308"/>
    </location>
</feature>
<feature type="compositionally biased region" description="Low complexity" evidence="1">
    <location>
        <begin position="560"/>
        <end position="576"/>
    </location>
</feature>
<evidence type="ECO:0000256" key="1">
    <source>
        <dbReference type="SAM" id="MobiDB-lite"/>
    </source>
</evidence>
<feature type="compositionally biased region" description="Basic residues" evidence="1">
    <location>
        <begin position="1394"/>
        <end position="1403"/>
    </location>
</feature>
<feature type="compositionally biased region" description="Acidic residues" evidence="1">
    <location>
        <begin position="577"/>
        <end position="587"/>
    </location>
</feature>
<evidence type="ECO:0000313" key="2">
    <source>
        <dbReference type="EMBL" id="KAG9069378.1"/>
    </source>
</evidence>
<feature type="region of interest" description="Disordered" evidence="1">
    <location>
        <begin position="635"/>
        <end position="654"/>
    </location>
</feature>
<feature type="compositionally biased region" description="Low complexity" evidence="1">
    <location>
        <begin position="806"/>
        <end position="819"/>
    </location>
</feature>
<feature type="region of interest" description="Disordered" evidence="1">
    <location>
        <begin position="426"/>
        <end position="471"/>
    </location>
</feature>
<reference evidence="2" key="1">
    <citation type="submission" date="2021-06" db="EMBL/GenBank/DDBJ databases">
        <title>Genome Sequence of Mortierella hyaline Strain SCG-10, a Cold-Adapted, Nitrate-Reducing Fungus Isolated from Soil in Minnesota, USA.</title>
        <authorList>
            <person name="Aldossari N."/>
        </authorList>
    </citation>
    <scope>NUCLEOTIDE SEQUENCE</scope>
    <source>
        <strain evidence="2">SCG-10</strain>
    </source>
</reference>
<feature type="compositionally biased region" description="Polar residues" evidence="1">
    <location>
        <begin position="1152"/>
        <end position="1173"/>
    </location>
</feature>
<proteinExistence type="predicted"/>
<organism evidence="2 3">
    <name type="scientific">Linnemannia hyalina</name>
    <dbReference type="NCBI Taxonomy" id="64524"/>
    <lineage>
        <taxon>Eukaryota</taxon>
        <taxon>Fungi</taxon>
        <taxon>Fungi incertae sedis</taxon>
        <taxon>Mucoromycota</taxon>
        <taxon>Mortierellomycotina</taxon>
        <taxon>Mortierellomycetes</taxon>
        <taxon>Mortierellales</taxon>
        <taxon>Mortierellaceae</taxon>
        <taxon>Linnemannia</taxon>
    </lineage>
</organism>
<feature type="region of interest" description="Disordered" evidence="1">
    <location>
        <begin position="1216"/>
        <end position="1265"/>
    </location>
</feature>
<feature type="compositionally biased region" description="Low complexity" evidence="1">
    <location>
        <begin position="438"/>
        <end position="448"/>
    </location>
</feature>
<feature type="compositionally biased region" description="Low complexity" evidence="1">
    <location>
        <begin position="128"/>
        <end position="140"/>
    </location>
</feature>
<feature type="compositionally biased region" description="Pro residues" evidence="1">
    <location>
        <begin position="531"/>
        <end position="540"/>
    </location>
</feature>
<name>A0A9P7XZ80_9FUNG</name>
<feature type="compositionally biased region" description="Low complexity" evidence="1">
    <location>
        <begin position="82"/>
        <end position="119"/>
    </location>
</feature>
<feature type="region of interest" description="Disordered" evidence="1">
    <location>
        <begin position="1"/>
        <end position="157"/>
    </location>
</feature>